<dbReference type="CDD" id="cd16914">
    <property type="entry name" value="EcfT"/>
    <property type="match status" value="1"/>
</dbReference>
<dbReference type="PANTHER" id="PTHR43723">
    <property type="entry name" value="COBALT TRANSPORT PROTEIN CBIQ"/>
    <property type="match status" value="1"/>
</dbReference>
<name>A0A1G8AH50_9VIBR</name>
<dbReference type="GO" id="GO:0043190">
    <property type="term" value="C:ATP-binding cassette (ABC) transporter complex"/>
    <property type="evidence" value="ECO:0007669"/>
    <property type="project" value="InterPro"/>
</dbReference>
<keyword evidence="9" id="KW-1185">Reference proteome</keyword>
<dbReference type="InterPro" id="IPR003339">
    <property type="entry name" value="ABC/ECF_trnsptr_transmembrane"/>
</dbReference>
<feature type="transmembrane region" description="Helical" evidence="7">
    <location>
        <begin position="62"/>
        <end position="82"/>
    </location>
</feature>
<dbReference type="EMBL" id="FNDD01000010">
    <property type="protein sequence ID" value="SDH20209.1"/>
    <property type="molecule type" value="Genomic_DNA"/>
</dbReference>
<dbReference type="InterPro" id="IPR012809">
    <property type="entry name" value="ECF_CbiQ"/>
</dbReference>
<gene>
    <name evidence="8" type="ORF">SAMN04488136_110119</name>
</gene>
<feature type="transmembrane region" description="Helical" evidence="7">
    <location>
        <begin position="117"/>
        <end position="136"/>
    </location>
</feature>
<reference evidence="8 9" key="1">
    <citation type="submission" date="2016-10" db="EMBL/GenBank/DDBJ databases">
        <authorList>
            <person name="de Groot N.N."/>
        </authorList>
    </citation>
    <scope>NUCLEOTIDE SEQUENCE [LARGE SCALE GENOMIC DNA]</scope>
    <source>
        <strain evidence="8 9">CGMCC 1.10228</strain>
    </source>
</reference>
<protein>
    <submittedName>
        <fullName evidence="8">Cobalt/nickel transport system permease protein</fullName>
    </submittedName>
</protein>
<evidence type="ECO:0000256" key="1">
    <source>
        <dbReference type="ARBA" id="ARBA00004651"/>
    </source>
</evidence>
<comment type="similarity">
    <text evidence="2">Belongs to the CbiQ family.</text>
</comment>
<keyword evidence="5 7" id="KW-1133">Transmembrane helix</keyword>
<dbReference type="OrthoDB" id="9815246at2"/>
<evidence type="ECO:0000256" key="7">
    <source>
        <dbReference type="SAM" id="Phobius"/>
    </source>
</evidence>
<dbReference type="NCBIfam" id="TIGR02454">
    <property type="entry name" value="ECF_T_CbiQ"/>
    <property type="match status" value="1"/>
</dbReference>
<evidence type="ECO:0000256" key="4">
    <source>
        <dbReference type="ARBA" id="ARBA00022692"/>
    </source>
</evidence>
<feature type="transmembrane region" description="Helical" evidence="7">
    <location>
        <begin position="148"/>
        <end position="167"/>
    </location>
</feature>
<proteinExistence type="inferred from homology"/>
<accession>A0A1G8AH50</accession>
<dbReference type="Pfam" id="PF02361">
    <property type="entry name" value="CbiQ"/>
    <property type="match status" value="1"/>
</dbReference>
<keyword evidence="3" id="KW-1003">Cell membrane</keyword>
<evidence type="ECO:0000256" key="2">
    <source>
        <dbReference type="ARBA" id="ARBA00008564"/>
    </source>
</evidence>
<evidence type="ECO:0000256" key="5">
    <source>
        <dbReference type="ARBA" id="ARBA00022989"/>
    </source>
</evidence>
<dbReference type="GO" id="GO:0006824">
    <property type="term" value="P:cobalt ion transport"/>
    <property type="evidence" value="ECO:0007669"/>
    <property type="project" value="InterPro"/>
</dbReference>
<feature type="transmembrane region" description="Helical" evidence="7">
    <location>
        <begin position="188"/>
        <end position="206"/>
    </location>
</feature>
<dbReference type="PANTHER" id="PTHR43723:SF1">
    <property type="entry name" value="COBALT TRANSPORT PROTEIN CBIQ"/>
    <property type="match status" value="1"/>
</dbReference>
<dbReference type="STRING" id="861298.SAMN04488136_110119"/>
<sequence>MLIIDKFAYQSRWRSVGEGRKAALYALCLLLAFCLPLAKQALLFAALMMLTCHAARLSVRQYLAWLALPSGFLLLSLLVMVLTSAPRAADLIVALPWWGDGYLGISDASLMLAVHTAFRALCCLAATLFFVLTTPFEQCLSLLKRAHLPLVLIEQVMLTYRFIFIFIEEAQAIFNAQTLRFGYGKRRVWLRSLAMLVGLLLERVLIRQQKMQLALEAKLYQGDFHL</sequence>
<evidence type="ECO:0000256" key="3">
    <source>
        <dbReference type="ARBA" id="ARBA00022475"/>
    </source>
</evidence>
<dbReference type="InterPro" id="IPR052770">
    <property type="entry name" value="Cobalt_transport_CbiQ"/>
</dbReference>
<dbReference type="AlphaFoldDB" id="A0A1G8AH50"/>
<organism evidence="8 9">
    <name type="scientific">Vibrio xiamenensis</name>
    <dbReference type="NCBI Taxonomy" id="861298"/>
    <lineage>
        <taxon>Bacteria</taxon>
        <taxon>Pseudomonadati</taxon>
        <taxon>Pseudomonadota</taxon>
        <taxon>Gammaproteobacteria</taxon>
        <taxon>Vibrionales</taxon>
        <taxon>Vibrionaceae</taxon>
        <taxon>Vibrio</taxon>
    </lineage>
</organism>
<dbReference type="RefSeq" id="WP_093273133.1">
    <property type="nucleotide sequence ID" value="NZ_FNDD01000010.1"/>
</dbReference>
<keyword evidence="6 7" id="KW-0472">Membrane</keyword>
<evidence type="ECO:0000313" key="8">
    <source>
        <dbReference type="EMBL" id="SDH20209.1"/>
    </source>
</evidence>
<evidence type="ECO:0000313" key="9">
    <source>
        <dbReference type="Proteomes" id="UP000198854"/>
    </source>
</evidence>
<dbReference type="Proteomes" id="UP000198854">
    <property type="component" value="Unassembled WGS sequence"/>
</dbReference>
<feature type="transmembrane region" description="Helical" evidence="7">
    <location>
        <begin position="22"/>
        <end position="50"/>
    </location>
</feature>
<keyword evidence="4 7" id="KW-0812">Transmembrane</keyword>
<comment type="subcellular location">
    <subcellularLocation>
        <location evidence="1">Cell membrane</location>
        <topology evidence="1">Multi-pass membrane protein</topology>
    </subcellularLocation>
</comment>
<evidence type="ECO:0000256" key="6">
    <source>
        <dbReference type="ARBA" id="ARBA00023136"/>
    </source>
</evidence>